<proteinExistence type="predicted"/>
<organism evidence="1 2">
    <name type="scientific">Clostridium botulinum (strain Okra / Type B1)</name>
    <dbReference type="NCBI Taxonomy" id="498213"/>
    <lineage>
        <taxon>Bacteria</taxon>
        <taxon>Bacillati</taxon>
        <taxon>Bacillota</taxon>
        <taxon>Clostridia</taxon>
        <taxon>Eubacteriales</taxon>
        <taxon>Clostridiaceae</taxon>
        <taxon>Clostridium</taxon>
    </lineage>
</organism>
<evidence type="ECO:0000313" key="2">
    <source>
        <dbReference type="Proteomes" id="UP000008541"/>
    </source>
</evidence>
<name>B1INW7_CLOBK</name>
<geneLocation type="plasmid" evidence="1 2">
    <name>pCLD</name>
</geneLocation>
<dbReference type="RefSeq" id="WP_003404094.1">
    <property type="nucleotide sequence ID" value="NC_010379.1"/>
</dbReference>
<dbReference type="Proteomes" id="UP000008541">
    <property type="component" value="Plasmid pCLD"/>
</dbReference>
<accession>B1INW7</accession>
<dbReference type="EMBL" id="CP000940">
    <property type="protein sequence ID" value="ACA47017.1"/>
    <property type="molecule type" value="Genomic_DNA"/>
</dbReference>
<gene>
    <name evidence="1" type="ordered locus">CLD_A0140</name>
</gene>
<sequence>MELGRYKNKYCCMWCLSIFDKIPDKGVCTQCSNKGFKKINLEVGNPHKAIIIKISGKEILNNIRNGYMWFQSPKYYQRYSGRGKGAISDKNEGIDKSNSVNINSLRLMSFYSLQTDENVEYIIETPSKKLKQFGDHFILVKYEKLQQELKNYFEDKNISMAFCGFVKYSKNDNYSNLNPTFKDNNFSYQNEVRILLESNDFMELGEEEAYKTNKSTLNVSNCFSEPMPIDLLLNAQKLDDIF</sequence>
<reference evidence="1 2" key="1">
    <citation type="journal article" date="2007" name="PLoS ONE">
        <title>Analysis of the neurotoxin complex genes in Clostridium botulinum A1-A4 and B1 strains: BoNT/A3, /Ba4 and /B1 clusters are located within plasmids.</title>
        <authorList>
            <person name="Smith T.J."/>
            <person name="Hill K.K."/>
            <person name="Foley B.T."/>
            <person name="Detter J.C."/>
            <person name="Munk A.C."/>
            <person name="Bruce D.C."/>
            <person name="Doggett N.A."/>
            <person name="Smith L.A."/>
            <person name="Marks J.D."/>
            <person name="Xie G."/>
            <person name="Brettin T.S."/>
        </authorList>
    </citation>
    <scope>NUCLEOTIDE SEQUENCE [LARGE SCALE GENOMIC DNA]</scope>
    <source>
        <strain evidence="2">Okra / Type B1</strain>
        <plasmid evidence="1 2">pCLD</plasmid>
    </source>
</reference>
<keyword evidence="1" id="KW-0614">Plasmid</keyword>
<evidence type="ECO:0000313" key="1">
    <source>
        <dbReference type="EMBL" id="ACA47017.1"/>
    </source>
</evidence>
<dbReference type="AlphaFoldDB" id="B1INW7"/>
<dbReference type="KEGG" id="cbb:CLD_A0140"/>
<protein>
    <submittedName>
        <fullName evidence="1">Uncharacterized protein</fullName>
    </submittedName>
</protein>
<dbReference type="HOGENOM" id="CLU_1145615_0_0_9"/>